<organism evidence="2 3">
    <name type="scientific">Petromyzon marinus</name>
    <name type="common">Sea lamprey</name>
    <dbReference type="NCBI Taxonomy" id="7757"/>
    <lineage>
        <taxon>Eukaryota</taxon>
        <taxon>Metazoa</taxon>
        <taxon>Chordata</taxon>
        <taxon>Craniata</taxon>
        <taxon>Vertebrata</taxon>
        <taxon>Cyclostomata</taxon>
        <taxon>Hyperoartia</taxon>
        <taxon>Petromyzontiformes</taxon>
        <taxon>Petromyzontidae</taxon>
        <taxon>Petromyzon</taxon>
    </lineage>
</organism>
<dbReference type="KEGG" id="pmrn:116940706"/>
<evidence type="ECO:0000313" key="2">
    <source>
        <dbReference type="Proteomes" id="UP001318040"/>
    </source>
</evidence>
<accession>A0AAJ7SWB0</accession>
<dbReference type="GO" id="GO:0003676">
    <property type="term" value="F:nucleic acid binding"/>
    <property type="evidence" value="ECO:0007669"/>
    <property type="project" value="InterPro"/>
</dbReference>
<evidence type="ECO:0000313" key="3">
    <source>
        <dbReference type="RefSeq" id="XP_032806757.1"/>
    </source>
</evidence>
<dbReference type="RefSeq" id="XP_032806757.1">
    <property type="nucleotide sequence ID" value="XM_032950866.1"/>
</dbReference>
<keyword evidence="2" id="KW-1185">Reference proteome</keyword>
<dbReference type="Proteomes" id="UP001318040">
    <property type="component" value="Chromosome 9"/>
</dbReference>
<protein>
    <submittedName>
        <fullName evidence="3">RNA-binding protein 20-like</fullName>
    </submittedName>
</protein>
<evidence type="ECO:0000256" key="1">
    <source>
        <dbReference type="SAM" id="MobiDB-lite"/>
    </source>
</evidence>
<dbReference type="AlphaFoldDB" id="A0AAJ7SWB0"/>
<gene>
    <name evidence="3" type="primary">LOC116940706</name>
</gene>
<dbReference type="InterPro" id="IPR035979">
    <property type="entry name" value="RBD_domain_sf"/>
</dbReference>
<name>A0AAJ7SWB0_PETMA</name>
<dbReference type="SUPFAM" id="SSF54928">
    <property type="entry name" value="RNA-binding domain, RBD"/>
    <property type="match status" value="1"/>
</dbReference>
<dbReference type="InterPro" id="IPR012677">
    <property type="entry name" value="Nucleotide-bd_a/b_plait_sf"/>
</dbReference>
<dbReference type="Gene3D" id="3.30.70.330">
    <property type="match status" value="1"/>
</dbReference>
<sequence length="158" mass="17492">MGPAERTALAAWFTSTYLPPVAFTEADIIRLGLPFGQVTNYILMRSKNQAFLEMARPEAARALVRTYAAHPPLLQEQPVAVQMSSSYQRLVLKKPGRPVDEVLMEETGALGQSSRRHRPEPSAVAQSPVPRPRGLPRPTRRAAISPAPWKRSRSPFAP</sequence>
<proteinExistence type="predicted"/>
<feature type="region of interest" description="Disordered" evidence="1">
    <location>
        <begin position="102"/>
        <end position="158"/>
    </location>
</feature>
<reference evidence="3" key="1">
    <citation type="submission" date="2025-08" db="UniProtKB">
        <authorList>
            <consortium name="RefSeq"/>
        </authorList>
    </citation>
    <scope>IDENTIFICATION</scope>
    <source>
        <tissue evidence="3">Sperm</tissue>
    </source>
</reference>
<dbReference type="PANTHER" id="PTHR15592">
    <property type="entry name" value="MATRIN 3/NUCLEAR PROTEIN 220-RELATED"/>
    <property type="match status" value="1"/>
</dbReference>